<dbReference type="Proteomes" id="UP000289954">
    <property type="component" value="Unassembled WGS sequence"/>
</dbReference>
<dbReference type="AlphaFoldDB" id="A0A402DN92"/>
<proteinExistence type="predicted"/>
<organism evidence="2 3">
    <name type="scientific">Cellulomonas biazotea</name>
    <dbReference type="NCBI Taxonomy" id="1709"/>
    <lineage>
        <taxon>Bacteria</taxon>
        <taxon>Bacillati</taxon>
        <taxon>Actinomycetota</taxon>
        <taxon>Actinomycetes</taxon>
        <taxon>Micrococcales</taxon>
        <taxon>Cellulomonadaceae</taxon>
        <taxon>Cellulomonas</taxon>
    </lineage>
</organism>
<comment type="caution">
    <text evidence="2">The sequence shown here is derived from an EMBL/GenBank/DDBJ whole genome shotgun (WGS) entry which is preliminary data.</text>
</comment>
<dbReference type="EMBL" id="BIMR01000034">
    <property type="protein sequence ID" value="GCE75568.1"/>
    <property type="molecule type" value="Genomic_DNA"/>
</dbReference>
<evidence type="ECO:0000313" key="2">
    <source>
        <dbReference type="EMBL" id="GCE75568.1"/>
    </source>
</evidence>
<feature type="compositionally biased region" description="Pro residues" evidence="1">
    <location>
        <begin position="1"/>
        <end position="10"/>
    </location>
</feature>
<name>A0A402DN92_9CELL</name>
<gene>
    <name evidence="2" type="ORF">CBZ_06240</name>
</gene>
<protein>
    <submittedName>
        <fullName evidence="2">Uncharacterized protein</fullName>
    </submittedName>
</protein>
<feature type="compositionally biased region" description="Low complexity" evidence="1">
    <location>
        <begin position="11"/>
        <end position="20"/>
    </location>
</feature>
<evidence type="ECO:0000313" key="3">
    <source>
        <dbReference type="Proteomes" id="UP000289954"/>
    </source>
</evidence>
<dbReference type="RefSeq" id="WP_130780173.1">
    <property type="nucleotide sequence ID" value="NZ_BIMR01000034.1"/>
</dbReference>
<sequence>MPTAPPPPVPTSATPSAPSSRSRRRAVVLGGLAAGVLTVAVAWSLAPPRADEAGGGERFDPGRVTEAASVEISLRVLRDATAQARADDGAWPQDASQVAVERLREAATLWSSSTTASDDPGEPCYQTALVLGRTWHQVADDAPRPGPCADVGYPDRLPGTFADPAGSGFVTITGGGAGTTTYDREGNPVPSVPPPPVPVPVAAVGSPEPGSFDEPDVCVAFMGGSGSLVGAAEAVDRATTTADRSAWEQRVRDVGEALATGGPESAADGFLRLADLWDGSSGGGKVTEDERAAAMDFLDPWWFRCSVVLGR</sequence>
<reference evidence="2 3" key="1">
    <citation type="submission" date="2019-01" db="EMBL/GenBank/DDBJ databases">
        <title>Draft genome sequence of Cellulomonas takizawaensis strain TKZ-21.</title>
        <authorList>
            <person name="Yamamura H."/>
            <person name="Hayashi T."/>
            <person name="Hamada M."/>
            <person name="Serisawa Y."/>
            <person name="Matsuyama K."/>
            <person name="Nakagawa Y."/>
            <person name="Otoguro M."/>
            <person name="Yanagida F."/>
            <person name="Hayakawa M."/>
        </authorList>
    </citation>
    <scope>NUCLEOTIDE SEQUENCE [LARGE SCALE GENOMIC DNA]</scope>
    <source>
        <strain evidence="2 3">NBRC12680</strain>
    </source>
</reference>
<evidence type="ECO:0000256" key="1">
    <source>
        <dbReference type="SAM" id="MobiDB-lite"/>
    </source>
</evidence>
<keyword evidence="3" id="KW-1185">Reference proteome</keyword>
<feature type="region of interest" description="Disordered" evidence="1">
    <location>
        <begin position="1"/>
        <end position="23"/>
    </location>
</feature>
<accession>A0A402DN92</accession>